<dbReference type="SFLD" id="SFLDG01140">
    <property type="entry name" value="C2.B:_Phosphomannomutase_and_P"/>
    <property type="match status" value="1"/>
</dbReference>
<dbReference type="Proteomes" id="UP000636010">
    <property type="component" value="Unassembled WGS sequence"/>
</dbReference>
<dbReference type="Gene3D" id="3.40.50.1000">
    <property type="entry name" value="HAD superfamily/HAD-like"/>
    <property type="match status" value="1"/>
</dbReference>
<accession>A0ABQ1MM45</accession>
<dbReference type="InterPro" id="IPR000150">
    <property type="entry name" value="Cof"/>
</dbReference>
<dbReference type="NCBIfam" id="TIGR00099">
    <property type="entry name" value="Cof-subfamily"/>
    <property type="match status" value="1"/>
</dbReference>
<name>A0ABQ1MM45_9BACT</name>
<dbReference type="Pfam" id="PF08282">
    <property type="entry name" value="Hydrolase_3"/>
    <property type="match status" value="1"/>
</dbReference>
<protein>
    <submittedName>
        <fullName evidence="1">Hydrolase</fullName>
    </submittedName>
</protein>
<sequence>MYKAICTDIDGTLLNSERDLSKRTISTFKALNKDIPVILASSRMPAAMRHLQEKLGISTHPLICYNGGYLIDQDKVIKIVDSVTIPFSIAQDIAEWSAKTSLHASFYFEDNWYAPQIDVWTEREMSNTKVKAHILTNSDLMSQWKPNENGAHKVMCMGEPVLIDELVQYLSERKAPLHLYRSKDTYLEIAPLQISKASALNLLIKDKYNFSIDDVVAFGDNFNDIELLKEVGKGIAVANARDELKAVADEITDFAKNDGVAKAIEKHFLSFS</sequence>
<proteinExistence type="predicted"/>
<dbReference type="PANTHER" id="PTHR10000:SF8">
    <property type="entry name" value="HAD SUPERFAMILY HYDROLASE-LIKE, TYPE 3"/>
    <property type="match status" value="1"/>
</dbReference>
<dbReference type="InterPro" id="IPR023214">
    <property type="entry name" value="HAD_sf"/>
</dbReference>
<keyword evidence="1" id="KW-0378">Hydrolase</keyword>
<dbReference type="PROSITE" id="PS01228">
    <property type="entry name" value="COF_1"/>
    <property type="match status" value="1"/>
</dbReference>
<dbReference type="GO" id="GO:0016787">
    <property type="term" value="F:hydrolase activity"/>
    <property type="evidence" value="ECO:0007669"/>
    <property type="project" value="UniProtKB-KW"/>
</dbReference>
<dbReference type="CDD" id="cd07516">
    <property type="entry name" value="HAD_Pase"/>
    <property type="match status" value="1"/>
</dbReference>
<organism evidence="1 2">
    <name type="scientific">Marivirga lumbricoides</name>
    <dbReference type="NCBI Taxonomy" id="1046115"/>
    <lineage>
        <taxon>Bacteria</taxon>
        <taxon>Pseudomonadati</taxon>
        <taxon>Bacteroidota</taxon>
        <taxon>Cytophagia</taxon>
        <taxon>Cytophagales</taxon>
        <taxon>Marivirgaceae</taxon>
        <taxon>Marivirga</taxon>
    </lineage>
</organism>
<evidence type="ECO:0000313" key="2">
    <source>
        <dbReference type="Proteomes" id="UP000636010"/>
    </source>
</evidence>
<dbReference type="Gene3D" id="3.30.1240.10">
    <property type="match status" value="1"/>
</dbReference>
<dbReference type="SFLD" id="SFLDS00003">
    <property type="entry name" value="Haloacid_Dehalogenase"/>
    <property type="match status" value="1"/>
</dbReference>
<comment type="caution">
    <text evidence="1">The sequence shown here is derived from an EMBL/GenBank/DDBJ whole genome shotgun (WGS) entry which is preliminary data.</text>
</comment>
<keyword evidence="2" id="KW-1185">Reference proteome</keyword>
<reference evidence="2" key="1">
    <citation type="journal article" date="2019" name="Int. J. Syst. Evol. Microbiol.">
        <title>The Global Catalogue of Microorganisms (GCM) 10K type strain sequencing project: providing services to taxonomists for standard genome sequencing and annotation.</title>
        <authorList>
            <consortium name="The Broad Institute Genomics Platform"/>
            <consortium name="The Broad Institute Genome Sequencing Center for Infectious Disease"/>
            <person name="Wu L."/>
            <person name="Ma J."/>
        </authorList>
    </citation>
    <scope>NUCLEOTIDE SEQUENCE [LARGE SCALE GENOMIC DNA]</scope>
    <source>
        <strain evidence="2">CGMCC 1.10832</strain>
    </source>
</reference>
<dbReference type="InterPro" id="IPR036412">
    <property type="entry name" value="HAD-like_sf"/>
</dbReference>
<dbReference type="PANTHER" id="PTHR10000">
    <property type="entry name" value="PHOSPHOSERINE PHOSPHATASE"/>
    <property type="match status" value="1"/>
</dbReference>
<gene>
    <name evidence="1" type="ORF">GCM10011506_30690</name>
</gene>
<dbReference type="EMBL" id="BMEC01000010">
    <property type="protein sequence ID" value="GGC42939.1"/>
    <property type="molecule type" value="Genomic_DNA"/>
</dbReference>
<dbReference type="NCBIfam" id="TIGR01484">
    <property type="entry name" value="HAD-SF-IIB"/>
    <property type="match status" value="1"/>
</dbReference>
<dbReference type="SUPFAM" id="SSF56784">
    <property type="entry name" value="HAD-like"/>
    <property type="match status" value="1"/>
</dbReference>
<dbReference type="InterPro" id="IPR006379">
    <property type="entry name" value="HAD-SF_hydro_IIB"/>
</dbReference>
<dbReference type="RefSeq" id="WP_188465073.1">
    <property type="nucleotide sequence ID" value="NZ_BAABHU010000010.1"/>
</dbReference>
<evidence type="ECO:0000313" key="1">
    <source>
        <dbReference type="EMBL" id="GGC42939.1"/>
    </source>
</evidence>